<dbReference type="Gene3D" id="1.10.101.10">
    <property type="entry name" value="PGBD-like superfamily/PGBD"/>
    <property type="match status" value="1"/>
</dbReference>
<comment type="caution">
    <text evidence="4">The sequence shown here is derived from an EMBL/GenBank/DDBJ whole genome shotgun (WGS) entry which is preliminary data.</text>
</comment>
<evidence type="ECO:0000259" key="3">
    <source>
        <dbReference type="PROSITE" id="PS51724"/>
    </source>
</evidence>
<dbReference type="Pfam" id="PF05036">
    <property type="entry name" value="SPOR"/>
    <property type="match status" value="1"/>
</dbReference>
<gene>
    <name evidence="4" type="ORF">STA1M1_10960</name>
</gene>
<accession>A0ABQ5LQE8</accession>
<protein>
    <submittedName>
        <fullName evidence="4">Peptidoglycan-binding protein</fullName>
    </submittedName>
</protein>
<dbReference type="PROSITE" id="PS51724">
    <property type="entry name" value="SPOR"/>
    <property type="match status" value="1"/>
</dbReference>
<dbReference type="InterPro" id="IPR009003">
    <property type="entry name" value="Peptidase_S1_PA"/>
</dbReference>
<reference evidence="4" key="1">
    <citation type="journal article" date="2023" name="Int. J. Syst. Evol. Microbiol.">
        <title>Sinisalibacter aestuarii sp. nov., isolated from estuarine sediment of the Arakawa River.</title>
        <authorList>
            <person name="Arafat S.T."/>
            <person name="Hirano S."/>
            <person name="Sato A."/>
            <person name="Takeuchi K."/>
            <person name="Yasuda T."/>
            <person name="Terahara T."/>
            <person name="Hamada M."/>
            <person name="Kobayashi T."/>
        </authorList>
    </citation>
    <scope>NUCLEOTIDE SEQUENCE</scope>
    <source>
        <strain evidence="4">B-399</strain>
    </source>
</reference>
<dbReference type="InterPro" id="IPR002477">
    <property type="entry name" value="Peptidoglycan-bd-like"/>
</dbReference>
<organism evidence="4 5">
    <name type="scientific">Sinisalibacter aestuarii</name>
    <dbReference type="NCBI Taxonomy" id="2949426"/>
    <lineage>
        <taxon>Bacteria</taxon>
        <taxon>Pseudomonadati</taxon>
        <taxon>Pseudomonadota</taxon>
        <taxon>Alphaproteobacteria</taxon>
        <taxon>Rhodobacterales</taxon>
        <taxon>Roseobacteraceae</taxon>
        <taxon>Sinisalibacter</taxon>
    </lineage>
</organism>
<dbReference type="Pfam" id="PF01471">
    <property type="entry name" value="PG_binding_1"/>
    <property type="match status" value="1"/>
</dbReference>
<name>A0ABQ5LQE8_9RHOB</name>
<dbReference type="RefSeq" id="WP_281841219.1">
    <property type="nucleotide sequence ID" value="NZ_BROH01000002.1"/>
</dbReference>
<keyword evidence="2" id="KW-0732">Signal</keyword>
<feature type="domain" description="SPOR" evidence="3">
    <location>
        <begin position="20"/>
        <end position="97"/>
    </location>
</feature>
<dbReference type="InterPro" id="IPR036365">
    <property type="entry name" value="PGBD-like_sf"/>
</dbReference>
<feature type="region of interest" description="Disordered" evidence="1">
    <location>
        <begin position="126"/>
        <end position="152"/>
    </location>
</feature>
<sequence>MRRAFSAIVIFVSLFVAGAAVAQQSFWVQIQATPTLRDAEDAARRYAQTIPDVNGFRLGASGWYAVALGPYTEAAATDRLLDLRARAEIPGDAYIANSDAYGQQFWPVGANALANAPVAVPADEPAPEAVADEAPVAEAEPAAEPAPEPQPVLVEETRAEALASERLLDGDQRKLLQIALRWEGFYTSLIDGDFGPGTRGAMAAWQAARGYEETGVLTTRQRNALVQGYTDMLASMGLAPVTDAQAGISVTLPGAMVGFTRYEAPFAHYEGDEGVRVVLISQRGDKATLYGLYDILQTLEVVPVDGERQRRDSDFAIEGANDEIVTYAYATLADGAVKGFMLIWPQGARVTDAQTGAVSYEVDRRRALVLDAMRESFASTGPAVLDDNAGLDTATQSIDLVSGLEIRRAEKARSGFFISPEGAVITTTEAVDGCTRITLDESYEAKVTALDGDLGIALLMPVQPLAPMAVGELLSFEPRLQSELAVAGYSYGGRLSSPTLTFGKLADVKGLAGETTVSRLDIRAQDGDTGGPVLDQGGAVVGMLLASPSGDGRLLPADVGFAAKSETLVGFLTANGVPVAATDIQGALTPYDLSALAADITVLVSCWK</sequence>
<keyword evidence="5" id="KW-1185">Reference proteome</keyword>
<feature type="chain" id="PRO_5047243777" evidence="2">
    <location>
        <begin position="23"/>
        <end position="608"/>
    </location>
</feature>
<evidence type="ECO:0000313" key="4">
    <source>
        <dbReference type="EMBL" id="GKY87227.1"/>
    </source>
</evidence>
<dbReference type="SUPFAM" id="SSF50494">
    <property type="entry name" value="Trypsin-like serine proteases"/>
    <property type="match status" value="1"/>
</dbReference>
<proteinExistence type="predicted"/>
<dbReference type="InterPro" id="IPR007730">
    <property type="entry name" value="SPOR-like_dom"/>
</dbReference>
<evidence type="ECO:0000313" key="5">
    <source>
        <dbReference type="Proteomes" id="UP001144205"/>
    </source>
</evidence>
<evidence type="ECO:0000256" key="2">
    <source>
        <dbReference type="SAM" id="SignalP"/>
    </source>
</evidence>
<dbReference type="Proteomes" id="UP001144205">
    <property type="component" value="Unassembled WGS sequence"/>
</dbReference>
<dbReference type="Gene3D" id="2.40.10.120">
    <property type="match status" value="1"/>
</dbReference>
<evidence type="ECO:0000256" key="1">
    <source>
        <dbReference type="SAM" id="MobiDB-lite"/>
    </source>
</evidence>
<dbReference type="SUPFAM" id="SSF47090">
    <property type="entry name" value="PGBD-like"/>
    <property type="match status" value="1"/>
</dbReference>
<dbReference type="Pfam" id="PF13365">
    <property type="entry name" value="Trypsin_2"/>
    <property type="match status" value="1"/>
</dbReference>
<feature type="signal peptide" evidence="2">
    <location>
        <begin position="1"/>
        <end position="22"/>
    </location>
</feature>
<dbReference type="EMBL" id="BROH01000002">
    <property type="protein sequence ID" value="GKY87227.1"/>
    <property type="molecule type" value="Genomic_DNA"/>
</dbReference>
<feature type="compositionally biased region" description="Low complexity" evidence="1">
    <location>
        <begin position="126"/>
        <end position="143"/>
    </location>
</feature>
<dbReference type="InterPro" id="IPR036366">
    <property type="entry name" value="PGBDSf"/>
</dbReference>